<feature type="region of interest" description="Disordered" evidence="2">
    <location>
        <begin position="1"/>
        <end position="26"/>
    </location>
</feature>
<proteinExistence type="predicted"/>
<keyword evidence="4" id="KW-1185">Reference proteome</keyword>
<dbReference type="Pfam" id="PF00023">
    <property type="entry name" value="Ank"/>
    <property type="match status" value="1"/>
</dbReference>
<dbReference type="PROSITE" id="PS50088">
    <property type="entry name" value="ANK_REPEAT"/>
    <property type="match status" value="3"/>
</dbReference>
<reference evidence="3" key="1">
    <citation type="submission" date="2025-08" db="UniProtKB">
        <authorList>
            <consortium name="Ensembl"/>
        </authorList>
    </citation>
    <scope>IDENTIFICATION</scope>
</reference>
<dbReference type="SUPFAM" id="SSF48403">
    <property type="entry name" value="Ankyrin repeat"/>
    <property type="match status" value="1"/>
</dbReference>
<feature type="compositionally biased region" description="Polar residues" evidence="2">
    <location>
        <begin position="428"/>
        <end position="451"/>
    </location>
</feature>
<dbReference type="Gene3D" id="1.25.40.20">
    <property type="entry name" value="Ankyrin repeat-containing domain"/>
    <property type="match status" value="1"/>
</dbReference>
<dbReference type="Pfam" id="PF12796">
    <property type="entry name" value="Ank_2"/>
    <property type="match status" value="1"/>
</dbReference>
<dbReference type="Proteomes" id="UP000261660">
    <property type="component" value="Unplaced"/>
</dbReference>
<organism evidence="3 4">
    <name type="scientific">Labrus bergylta</name>
    <name type="common">ballan wrasse</name>
    <dbReference type="NCBI Taxonomy" id="56723"/>
    <lineage>
        <taxon>Eukaryota</taxon>
        <taxon>Metazoa</taxon>
        <taxon>Chordata</taxon>
        <taxon>Craniata</taxon>
        <taxon>Vertebrata</taxon>
        <taxon>Euteleostomi</taxon>
        <taxon>Actinopterygii</taxon>
        <taxon>Neopterygii</taxon>
        <taxon>Teleostei</taxon>
        <taxon>Neoteleostei</taxon>
        <taxon>Acanthomorphata</taxon>
        <taxon>Eupercaria</taxon>
        <taxon>Labriformes</taxon>
        <taxon>Labridae</taxon>
        <taxon>Labrus</taxon>
    </lineage>
</organism>
<evidence type="ECO:0000256" key="1">
    <source>
        <dbReference type="PROSITE-ProRule" id="PRU00023"/>
    </source>
</evidence>
<dbReference type="InterPro" id="IPR002110">
    <property type="entry name" value="Ankyrin_rpt"/>
</dbReference>
<dbReference type="Ensembl" id="ENSLBET00000004926.1">
    <property type="protein sequence ID" value="ENSLBEP00000004672.1"/>
    <property type="gene ID" value="ENSLBEG00000003611.1"/>
</dbReference>
<evidence type="ECO:0000313" key="3">
    <source>
        <dbReference type="Ensembl" id="ENSLBEP00000004672.1"/>
    </source>
</evidence>
<feature type="compositionally biased region" description="Polar residues" evidence="2">
    <location>
        <begin position="461"/>
        <end position="478"/>
    </location>
</feature>
<name>A0A3Q3EBF2_9LABR</name>
<dbReference type="OrthoDB" id="366390at2759"/>
<dbReference type="SMART" id="SM00248">
    <property type="entry name" value="ANK"/>
    <property type="match status" value="3"/>
</dbReference>
<keyword evidence="1" id="KW-0040">ANK repeat</keyword>
<dbReference type="PROSITE" id="PS50297">
    <property type="entry name" value="ANK_REP_REGION"/>
    <property type="match status" value="3"/>
</dbReference>
<dbReference type="InParanoid" id="A0A3Q3EBF2"/>
<dbReference type="GeneTree" id="ENSGT00940000154742"/>
<feature type="repeat" description="ANK" evidence="1">
    <location>
        <begin position="182"/>
        <end position="214"/>
    </location>
</feature>
<feature type="region of interest" description="Disordered" evidence="2">
    <location>
        <begin position="263"/>
        <end position="298"/>
    </location>
</feature>
<accession>A0A3Q3EBF2</accession>
<reference evidence="3" key="2">
    <citation type="submission" date="2025-09" db="UniProtKB">
        <authorList>
            <consortium name="Ensembl"/>
        </authorList>
    </citation>
    <scope>IDENTIFICATION</scope>
</reference>
<dbReference type="InterPro" id="IPR042334">
    <property type="entry name" value="ANKRD31"/>
</dbReference>
<feature type="repeat" description="ANK" evidence="1">
    <location>
        <begin position="149"/>
        <end position="181"/>
    </location>
</feature>
<evidence type="ECO:0000313" key="4">
    <source>
        <dbReference type="Proteomes" id="UP000261660"/>
    </source>
</evidence>
<feature type="region of interest" description="Disordered" evidence="2">
    <location>
        <begin position="411"/>
        <end position="498"/>
    </location>
</feature>
<protein>
    <submittedName>
        <fullName evidence="3">Putative ankyrin repeat domain-containing protein 31</fullName>
    </submittedName>
</protein>
<feature type="repeat" description="ANK" evidence="1">
    <location>
        <begin position="116"/>
        <end position="148"/>
    </location>
</feature>
<dbReference type="InterPro" id="IPR036770">
    <property type="entry name" value="Ankyrin_rpt-contain_sf"/>
</dbReference>
<dbReference type="PANTHER" id="PTHR24176:SF14">
    <property type="entry name" value="ANKYRIN REPEAT DOMAIN-CONTAINING PROTEIN 31"/>
    <property type="match status" value="1"/>
</dbReference>
<sequence length="684" mass="75837">MDVQMTDSCDQHPETMNESSSDDDSVSLLQDHNYFQSRGEVAEEVAMEISGLDPQVGNIRQQEEVEISGLNPPEPEICSRTQDAAGCDKSTTQSAANVLPSVKLSKNIRLNKRNEKGETLLHRACMKEDLPMVGALIQAGIIINTEDYAGWTALHEAAAVGNAAVVELLLKAGANANAGSFDGVRPLHDAVSSGHYEVVKLLLQFGSNTCYRTVGGLSALDMAQDENMKELLLTFRPSSVINEKPEQHTPGCKSSEAQCHKQLCSQSSSANERSRESGDRNGAREPADIQLRERRTNTHTLSHSEALELVLEEVGGKQTEISNWSLTAPLVTGRFRSTLTQIQNQLIEVLDKQSLEKDQLAQKQWSVSHSLWQRVMKSRLVSLASRQRTLVGLLQKQMHLAEMYVTMKAKLSAQSPKPRHSNKERQQADQISSPLFTSPSSKARASQSCRALTQEARVLTSAAQQKSSPPALTLTNAKKNPKHSGGLNKKTSVRQSTTRHTEITLKQIDFRAQVRNALIQTKAEDRRGRLSELIKRKVLKPGSPLNLFTKGQQLCAFVLADGSLKDLKGKVHLSPERWLESVFGNHIPVGSAYAWDKVTFEGKPLSSYTLNLDTETNTLPEVGVQLCRDSSAAEDLTPEEASLKRLMRVRTIHLVEDEEWLPNAVMDIYWDKLLKDECLEPQWT</sequence>
<dbReference type="STRING" id="56723.ENSLBEP00000004672"/>
<feature type="compositionally biased region" description="Polar residues" evidence="2">
    <location>
        <begin position="489"/>
        <end position="498"/>
    </location>
</feature>
<dbReference type="AlphaFoldDB" id="A0A3Q3EBF2"/>
<dbReference type="PANTHER" id="PTHR24176">
    <property type="entry name" value="ANKYRIN REPEAT DOMAIN-CONTAINING PROTEIN 31-RELATED"/>
    <property type="match status" value="1"/>
</dbReference>
<evidence type="ECO:0000256" key="2">
    <source>
        <dbReference type="SAM" id="MobiDB-lite"/>
    </source>
</evidence>
<feature type="compositionally biased region" description="Basic and acidic residues" evidence="2">
    <location>
        <begin position="272"/>
        <end position="296"/>
    </location>
</feature>